<reference evidence="1 2" key="1">
    <citation type="submission" date="2022-04" db="EMBL/GenBank/DDBJ databases">
        <title>Hymenobacter sp. isolated from the air.</title>
        <authorList>
            <person name="Won M."/>
            <person name="Lee C.-M."/>
            <person name="Woen H.-Y."/>
            <person name="Kwon S.-W."/>
        </authorList>
    </citation>
    <scope>NUCLEOTIDE SEQUENCE [LARGE SCALE GENOMIC DNA]</scope>
    <source>
        <strain evidence="2">5116 S-27</strain>
    </source>
</reference>
<dbReference type="Proteomes" id="UP000831785">
    <property type="component" value="Chromosome"/>
</dbReference>
<proteinExistence type="predicted"/>
<gene>
    <name evidence="1" type="ORF">MUN80_21515</name>
</gene>
<name>A0ABY4F6N1_9BACT</name>
<evidence type="ECO:0008006" key="3">
    <source>
        <dbReference type="Google" id="ProtNLM"/>
    </source>
</evidence>
<accession>A0ABY4F6N1</accession>
<organism evidence="1 2">
    <name type="scientific">Hymenobacter cellulosivorans</name>
    <dbReference type="NCBI Taxonomy" id="2932249"/>
    <lineage>
        <taxon>Bacteria</taxon>
        <taxon>Pseudomonadati</taxon>
        <taxon>Bacteroidota</taxon>
        <taxon>Cytophagia</taxon>
        <taxon>Cytophagales</taxon>
        <taxon>Hymenobacteraceae</taxon>
        <taxon>Hymenobacter</taxon>
    </lineage>
</organism>
<evidence type="ECO:0000313" key="1">
    <source>
        <dbReference type="EMBL" id="UOQ52326.1"/>
    </source>
</evidence>
<keyword evidence="2" id="KW-1185">Reference proteome</keyword>
<dbReference type="RefSeq" id="WP_244716191.1">
    <property type="nucleotide sequence ID" value="NZ_CP095049.1"/>
</dbReference>
<sequence>MRRELSNAFGKTYLTINYDAVNNWVYNNWIGYQTHAGILVGAEAGLEVLMKRQCPYLLNDNSLVVGPWDHAVEWIAQDWTPRAIAGGLTHFAHVVDPGSLAALSAEAMHTSIGDYFQMRTFGSLAEAQTWLRHAQSPGRVLR</sequence>
<evidence type="ECO:0000313" key="2">
    <source>
        <dbReference type="Proteomes" id="UP000831785"/>
    </source>
</evidence>
<protein>
    <recommendedName>
        <fullName evidence="3">STAS/SEC14 domain-containing protein</fullName>
    </recommendedName>
</protein>
<dbReference type="EMBL" id="CP095049">
    <property type="protein sequence ID" value="UOQ52326.1"/>
    <property type="molecule type" value="Genomic_DNA"/>
</dbReference>